<gene>
    <name evidence="2" type="ORF">C5L39_06930</name>
</gene>
<evidence type="ECO:0000313" key="3">
    <source>
        <dbReference type="Proteomes" id="UP000266975"/>
    </source>
</evidence>
<dbReference type="GO" id="GO:0005829">
    <property type="term" value="C:cytosol"/>
    <property type="evidence" value="ECO:0007669"/>
    <property type="project" value="TreeGrafter"/>
</dbReference>
<dbReference type="GO" id="GO:0051782">
    <property type="term" value="P:negative regulation of cell division"/>
    <property type="evidence" value="ECO:0007669"/>
    <property type="project" value="TreeGrafter"/>
</dbReference>
<dbReference type="InterPro" id="IPR022521">
    <property type="entry name" value="Rv3660c"/>
</dbReference>
<accession>A0A3M8K712</accession>
<dbReference type="SUPFAM" id="SSF52540">
    <property type="entry name" value="P-loop containing nucleoside triphosphate hydrolases"/>
    <property type="match status" value="1"/>
</dbReference>
<evidence type="ECO:0000313" key="2">
    <source>
        <dbReference type="EMBL" id="RNE49011.1"/>
    </source>
</evidence>
<dbReference type="NCBIfam" id="TIGR03815">
    <property type="entry name" value="CpaE_hom_Actino"/>
    <property type="match status" value="1"/>
</dbReference>
<dbReference type="PANTHER" id="PTHR43384:SF11">
    <property type="entry name" value="SEPTUM SITE DETERMINING PROTEIN"/>
    <property type="match status" value="1"/>
</dbReference>
<dbReference type="InterPro" id="IPR050625">
    <property type="entry name" value="ParA/MinD_ATPase"/>
</dbReference>
<dbReference type="AlphaFoldDB" id="A0A3M8K712"/>
<keyword evidence="3" id="KW-1185">Reference proteome</keyword>
<evidence type="ECO:0000259" key="1">
    <source>
        <dbReference type="Pfam" id="PF26563"/>
    </source>
</evidence>
<dbReference type="RefSeq" id="WP_123048146.1">
    <property type="nucleotide sequence ID" value="NZ_PTJO01000004.1"/>
</dbReference>
<dbReference type="Pfam" id="PF26563">
    <property type="entry name" value="Rv3660c_N"/>
    <property type="match status" value="1"/>
</dbReference>
<dbReference type="Gene3D" id="3.40.50.300">
    <property type="entry name" value="P-loop containing nucleotide triphosphate hydrolases"/>
    <property type="match status" value="1"/>
</dbReference>
<sequence length="372" mass="38839">MSETSHRPASDQAYILVAVGDPVLHPEATHVAAATGFGVIDTADPREISRLHSRAHAILFDAETAAHIATLTRRPSLFLLAADPGPLDWRAALSCHAEQAYLLPAQAAELLSALGHAAMPRAEPRTDEPSAAWTATGTLIAVTGAVGGAGTSTLAAAIAREAAHDHEVTLIDGVDNSGGLDLLLGLEETPGARWPDLRLGEGLIAAEDLRAALPASSDGIAVLSTARSTLADPFRLDHRSLRPVLDCLREFSGVTVIDLPPGGHVGEETIIDACDLAVLLIPAEVRPAAAAARIVADLRKSRTTLLGIARHRGWSGLDEKDLAKISHCDITAQLSTFSRLPKAVELSGLPSPLPRLLAAVARTVLEEAGARA</sequence>
<dbReference type="PANTHER" id="PTHR43384">
    <property type="entry name" value="SEPTUM SITE-DETERMINING PROTEIN MIND HOMOLOG, CHLOROPLASTIC-RELATED"/>
    <property type="match status" value="1"/>
</dbReference>
<proteinExistence type="predicted"/>
<dbReference type="InterPro" id="IPR059050">
    <property type="entry name" value="Rv3660c_N"/>
</dbReference>
<feature type="domain" description="Rv3660c-like CheY-like N-terminal" evidence="1">
    <location>
        <begin position="19"/>
        <end position="121"/>
    </location>
</feature>
<name>A0A3M8K712_9CORY</name>
<dbReference type="GO" id="GO:0005524">
    <property type="term" value="F:ATP binding"/>
    <property type="evidence" value="ECO:0007669"/>
    <property type="project" value="TreeGrafter"/>
</dbReference>
<dbReference type="GO" id="GO:0009898">
    <property type="term" value="C:cytoplasmic side of plasma membrane"/>
    <property type="evidence" value="ECO:0007669"/>
    <property type="project" value="TreeGrafter"/>
</dbReference>
<reference evidence="2 3" key="1">
    <citation type="submission" date="2018-02" db="EMBL/GenBank/DDBJ databases">
        <title>Corynebacterium alimpuense sp. nov., a marine obligate actinomycete isolated from sediments of Valparaiso bay, Chile.</title>
        <authorList>
            <person name="Claverias F."/>
            <person name="Gonzales-Siles L."/>
            <person name="Salva-Serra F."/>
            <person name="Inganaes E."/>
            <person name="Molin K."/>
            <person name="Cumsille A."/>
            <person name="Undabarrena A."/>
            <person name="Couve E."/>
            <person name="Moore E.R.B."/>
            <person name="Gomila M."/>
            <person name="Camara B."/>
        </authorList>
    </citation>
    <scope>NUCLEOTIDE SEQUENCE [LARGE SCALE GENOMIC DNA]</scope>
    <source>
        <strain evidence="2 3">CCUG 69366</strain>
    </source>
</reference>
<organism evidence="2 3">
    <name type="scientific">Corynebacterium alimapuense</name>
    <dbReference type="NCBI Taxonomy" id="1576874"/>
    <lineage>
        <taxon>Bacteria</taxon>
        <taxon>Bacillati</taxon>
        <taxon>Actinomycetota</taxon>
        <taxon>Actinomycetes</taxon>
        <taxon>Mycobacteriales</taxon>
        <taxon>Corynebacteriaceae</taxon>
        <taxon>Corynebacterium</taxon>
    </lineage>
</organism>
<dbReference type="InterPro" id="IPR027417">
    <property type="entry name" value="P-loop_NTPase"/>
</dbReference>
<protein>
    <recommendedName>
        <fullName evidence="1">Rv3660c-like CheY-like N-terminal domain-containing protein</fullName>
    </recommendedName>
</protein>
<dbReference type="Proteomes" id="UP000266975">
    <property type="component" value="Unassembled WGS sequence"/>
</dbReference>
<dbReference type="EMBL" id="PTJO01000004">
    <property type="protein sequence ID" value="RNE49011.1"/>
    <property type="molecule type" value="Genomic_DNA"/>
</dbReference>
<dbReference type="OrthoDB" id="3252838at2"/>
<comment type="caution">
    <text evidence="2">The sequence shown here is derived from an EMBL/GenBank/DDBJ whole genome shotgun (WGS) entry which is preliminary data.</text>
</comment>
<dbReference type="GO" id="GO:0016887">
    <property type="term" value="F:ATP hydrolysis activity"/>
    <property type="evidence" value="ECO:0007669"/>
    <property type="project" value="TreeGrafter"/>
</dbReference>